<dbReference type="AlphaFoldDB" id="A0A0R1V3L5"/>
<evidence type="ECO:0000313" key="2">
    <source>
        <dbReference type="Proteomes" id="UP000051166"/>
    </source>
</evidence>
<accession>A0A0R1V3L5</accession>
<name>A0A0R1V3L5_9LACO</name>
<dbReference type="InterPro" id="IPR006523">
    <property type="entry name" value="RinA"/>
</dbReference>
<evidence type="ECO:0000313" key="1">
    <source>
        <dbReference type="EMBL" id="KRL98035.1"/>
    </source>
</evidence>
<dbReference type="GeneID" id="98308352"/>
<proteinExistence type="predicted"/>
<dbReference type="RefSeq" id="WP_054756164.1">
    <property type="nucleotide sequence ID" value="NZ_AZFQ01000044.1"/>
</dbReference>
<dbReference type="STRING" id="1423801.FD50_GL000994"/>
<dbReference type="OrthoDB" id="2735906at2"/>
<dbReference type="Proteomes" id="UP000051166">
    <property type="component" value="Unassembled WGS sequence"/>
</dbReference>
<keyword evidence="2" id="KW-1185">Reference proteome</keyword>
<protein>
    <submittedName>
        <fullName evidence="1">Prophage protein, transcriptional activator rina</fullName>
    </submittedName>
</protein>
<dbReference type="PATRIC" id="fig|1423801.4.peg.1009"/>
<sequence length="142" mass="16569">MKKSTIRKIEDILRDYPKIDKYIEAREMELRYPVKPADENIGGGKAENKRPEVVERMIITIDEDRALNSLKKQRDVIDNCLEEAGEDTERIIQEMYFSRRPQFTMNGLVQNNIVGVGLRKAYALRNSFIEKVAKELGLYDIF</sequence>
<dbReference type="NCBIfam" id="TIGR01636">
    <property type="entry name" value="phage_rinA"/>
    <property type="match status" value="1"/>
</dbReference>
<dbReference type="EMBL" id="AZFQ01000044">
    <property type="protein sequence ID" value="KRL98035.1"/>
    <property type="molecule type" value="Genomic_DNA"/>
</dbReference>
<organism evidence="1 2">
    <name type="scientific">Liquorilactobacillus satsumensis DSM 16230 = JCM 12392</name>
    <dbReference type="NCBI Taxonomy" id="1423801"/>
    <lineage>
        <taxon>Bacteria</taxon>
        <taxon>Bacillati</taxon>
        <taxon>Bacillota</taxon>
        <taxon>Bacilli</taxon>
        <taxon>Lactobacillales</taxon>
        <taxon>Lactobacillaceae</taxon>
        <taxon>Liquorilactobacillus</taxon>
    </lineage>
</organism>
<reference evidence="1 2" key="1">
    <citation type="journal article" date="2015" name="Genome Announc.">
        <title>Expanding the biotechnology potential of lactobacilli through comparative genomics of 213 strains and associated genera.</title>
        <authorList>
            <person name="Sun Z."/>
            <person name="Harris H.M."/>
            <person name="McCann A."/>
            <person name="Guo C."/>
            <person name="Argimon S."/>
            <person name="Zhang W."/>
            <person name="Yang X."/>
            <person name="Jeffery I.B."/>
            <person name="Cooney J.C."/>
            <person name="Kagawa T.F."/>
            <person name="Liu W."/>
            <person name="Song Y."/>
            <person name="Salvetti E."/>
            <person name="Wrobel A."/>
            <person name="Rasinkangas P."/>
            <person name="Parkhill J."/>
            <person name="Rea M.C."/>
            <person name="O'Sullivan O."/>
            <person name="Ritari J."/>
            <person name="Douillard F.P."/>
            <person name="Paul Ross R."/>
            <person name="Yang R."/>
            <person name="Briner A.E."/>
            <person name="Felis G.E."/>
            <person name="de Vos W.M."/>
            <person name="Barrangou R."/>
            <person name="Klaenhammer T.R."/>
            <person name="Caufield P.W."/>
            <person name="Cui Y."/>
            <person name="Zhang H."/>
            <person name="O'Toole P.W."/>
        </authorList>
    </citation>
    <scope>NUCLEOTIDE SEQUENCE [LARGE SCALE GENOMIC DNA]</scope>
    <source>
        <strain evidence="1 2">DSM 16230</strain>
    </source>
</reference>
<gene>
    <name evidence="1" type="ORF">FD50_GL000994</name>
</gene>
<comment type="caution">
    <text evidence="1">The sequence shown here is derived from an EMBL/GenBank/DDBJ whole genome shotgun (WGS) entry which is preliminary data.</text>
</comment>